<feature type="domain" description="ACT" evidence="3">
    <location>
        <begin position="355"/>
        <end position="431"/>
    </location>
</feature>
<comment type="caution">
    <text evidence="4">The sequence shown here is derived from an EMBL/GenBank/DDBJ whole genome shotgun (WGS) entry which is preliminary data.</text>
</comment>
<dbReference type="CDD" id="cd04897">
    <property type="entry name" value="ACT_ACR_3"/>
    <property type="match status" value="1"/>
</dbReference>
<name>A0ABR0QXC6_GOSAR</name>
<keyword evidence="1 2" id="KW-0677">Repeat</keyword>
<evidence type="ECO:0000256" key="1">
    <source>
        <dbReference type="ARBA" id="ARBA00022737"/>
    </source>
</evidence>
<comment type="function">
    <text evidence="2">Binds amino acids.</text>
</comment>
<organism evidence="4 5">
    <name type="scientific">Gossypium arboreum</name>
    <name type="common">Tree cotton</name>
    <name type="synonym">Gossypium nanking</name>
    <dbReference type="NCBI Taxonomy" id="29729"/>
    <lineage>
        <taxon>Eukaryota</taxon>
        <taxon>Viridiplantae</taxon>
        <taxon>Streptophyta</taxon>
        <taxon>Embryophyta</taxon>
        <taxon>Tracheophyta</taxon>
        <taxon>Spermatophyta</taxon>
        <taxon>Magnoliopsida</taxon>
        <taxon>eudicotyledons</taxon>
        <taxon>Gunneridae</taxon>
        <taxon>Pentapetalae</taxon>
        <taxon>rosids</taxon>
        <taxon>malvids</taxon>
        <taxon>Malvales</taxon>
        <taxon>Malvaceae</taxon>
        <taxon>Malvoideae</taxon>
        <taxon>Gossypium</taxon>
    </lineage>
</organism>
<keyword evidence="5" id="KW-1185">Reference proteome</keyword>
<dbReference type="PROSITE" id="PS51671">
    <property type="entry name" value="ACT"/>
    <property type="match status" value="1"/>
</dbReference>
<dbReference type="Gene3D" id="3.30.70.260">
    <property type="match status" value="2"/>
</dbReference>
<reference evidence="4 5" key="1">
    <citation type="submission" date="2023-03" db="EMBL/GenBank/DDBJ databases">
        <title>WGS of Gossypium arboreum.</title>
        <authorList>
            <person name="Yu D."/>
        </authorList>
    </citation>
    <scope>NUCLEOTIDE SEQUENCE [LARGE SCALE GENOMIC DNA]</scope>
    <source>
        <tissue evidence="4">Leaf</tissue>
    </source>
</reference>
<dbReference type="PANTHER" id="PTHR31096:SF7">
    <property type="entry name" value="ACT DOMAIN-CONTAINING PROTEIN ACR1"/>
    <property type="match status" value="1"/>
</dbReference>
<dbReference type="Pfam" id="PF01842">
    <property type="entry name" value="ACT"/>
    <property type="match status" value="1"/>
</dbReference>
<evidence type="ECO:0000313" key="5">
    <source>
        <dbReference type="Proteomes" id="UP001358586"/>
    </source>
</evidence>
<accession>A0ABR0QXC6</accession>
<dbReference type="EMBL" id="JARKNE010000002">
    <property type="protein sequence ID" value="KAK5843527.1"/>
    <property type="molecule type" value="Genomic_DNA"/>
</dbReference>
<protein>
    <recommendedName>
        <fullName evidence="2">ACT domain-containing protein ACR</fullName>
    </recommendedName>
    <alternativeName>
        <fullName evidence="2">Protein ACT DOMAIN REPEATS</fullName>
    </alternativeName>
</protein>
<evidence type="ECO:0000256" key="2">
    <source>
        <dbReference type="RuleBase" id="RU369043"/>
    </source>
</evidence>
<evidence type="ECO:0000313" key="4">
    <source>
        <dbReference type="EMBL" id="KAK5843527.1"/>
    </source>
</evidence>
<dbReference type="SUPFAM" id="SSF55021">
    <property type="entry name" value="ACT-like"/>
    <property type="match status" value="3"/>
</dbReference>
<dbReference type="InterPro" id="IPR002912">
    <property type="entry name" value="ACT_dom"/>
</dbReference>
<dbReference type="CDD" id="cd04895">
    <property type="entry name" value="ACT_ACR_1"/>
    <property type="match status" value="1"/>
</dbReference>
<evidence type="ECO:0000259" key="3">
    <source>
        <dbReference type="PROSITE" id="PS51671"/>
    </source>
</evidence>
<dbReference type="InterPro" id="IPR040217">
    <property type="entry name" value="ACR1-12"/>
</dbReference>
<gene>
    <name evidence="4" type="ORF">PVK06_005984</name>
</gene>
<sequence length="477" mass="53684">MEIVYQPYIDPEFQSLLDRIHPPRICIDNDAFHDCTLVKVVDSANRHGILLEMVQVLTDLDLVISKSYVSSDGGWLMDVFHVTDHLGNKVIDETLILYIQQALSDPRRRGGEIPKELQTCLKRDVKPCHVSTEHTALEITGRDRPGLMSEISAALYELRCHVTAAVAWTHNARVACIIHIEDGLMGGPIMASKKLAQVHEKLESVVEAHHESGERWSIRLTAPAAGRTHTERRLHQLMYADRDYKQCQGCDGSCRQWNGCTNTHVTIEACREKGYSVVNIRCRDRTKLLFDTVCALTDMQYVVFHAAISSKGTITDQEYFIRRQDGCSLNTQSERQKLAQCLIAAIERRESRGLRLDICTQNKMGLLSDVTRVFRENGLSITRVEIGTQAERATGTFYVTDASGHEADLRTVELVRQEIGGSVLRVYRSPNGTSRASSSSISRNSSGEVEERAKFSLGNLLWSQLERFSENFGFIKS</sequence>
<dbReference type="Proteomes" id="UP001358586">
    <property type="component" value="Chromosome 2"/>
</dbReference>
<dbReference type="InterPro" id="IPR045865">
    <property type="entry name" value="ACT-like_dom_sf"/>
</dbReference>
<dbReference type="PANTHER" id="PTHR31096">
    <property type="entry name" value="ACT DOMAIN-CONTAINING PROTEIN ACR4-RELATED"/>
    <property type="match status" value="1"/>
</dbReference>
<proteinExistence type="predicted"/>